<dbReference type="InterPro" id="IPR045865">
    <property type="entry name" value="ACT-like_dom_sf"/>
</dbReference>
<gene>
    <name evidence="3" type="ORF">E2562_016601</name>
</gene>
<dbReference type="InterPro" id="IPR000719">
    <property type="entry name" value="Prot_kinase_dom"/>
</dbReference>
<dbReference type="Proteomes" id="UP000479710">
    <property type="component" value="Unassembled WGS sequence"/>
</dbReference>
<proteinExistence type="predicted"/>
<dbReference type="AlphaFoldDB" id="A0A6G1C5Y9"/>
<feature type="compositionally biased region" description="Basic and acidic residues" evidence="1">
    <location>
        <begin position="292"/>
        <end position="302"/>
    </location>
</feature>
<keyword evidence="4" id="KW-1185">Reference proteome</keyword>
<feature type="domain" description="Protein kinase" evidence="2">
    <location>
        <begin position="1"/>
        <end position="279"/>
    </location>
</feature>
<reference evidence="3 4" key="1">
    <citation type="submission" date="2019-11" db="EMBL/GenBank/DDBJ databases">
        <title>Whole genome sequence of Oryza granulata.</title>
        <authorList>
            <person name="Li W."/>
        </authorList>
    </citation>
    <scope>NUCLEOTIDE SEQUENCE [LARGE SCALE GENOMIC DNA]</scope>
    <source>
        <strain evidence="4">cv. Menghai</strain>
        <tissue evidence="3">Leaf</tissue>
    </source>
</reference>
<dbReference type="PANTHER" id="PTHR44329:SF41">
    <property type="entry name" value="OS12G0163800 PROTEIN"/>
    <property type="match status" value="1"/>
</dbReference>
<dbReference type="InterPro" id="IPR051681">
    <property type="entry name" value="Ser/Thr_Kinases-Pseudokinases"/>
</dbReference>
<dbReference type="InterPro" id="IPR001245">
    <property type="entry name" value="Ser-Thr/Tyr_kinase_cat_dom"/>
</dbReference>
<dbReference type="SUPFAM" id="SSF56112">
    <property type="entry name" value="Protein kinase-like (PK-like)"/>
    <property type="match status" value="1"/>
</dbReference>
<comment type="caution">
    <text evidence="3">The sequence shown here is derived from an EMBL/GenBank/DDBJ whole genome shotgun (WGS) entry which is preliminary data.</text>
</comment>
<dbReference type="InterPro" id="IPR011009">
    <property type="entry name" value="Kinase-like_dom_sf"/>
</dbReference>
<dbReference type="PROSITE" id="PS50011">
    <property type="entry name" value="PROTEIN_KINASE_DOM"/>
    <property type="match status" value="1"/>
</dbReference>
<evidence type="ECO:0000313" key="4">
    <source>
        <dbReference type="Proteomes" id="UP000479710"/>
    </source>
</evidence>
<feature type="region of interest" description="Disordered" evidence="1">
    <location>
        <begin position="280"/>
        <end position="302"/>
    </location>
</feature>
<feature type="compositionally biased region" description="Polar residues" evidence="1">
    <location>
        <begin position="280"/>
        <end position="291"/>
    </location>
</feature>
<dbReference type="Pfam" id="PF07714">
    <property type="entry name" value="PK_Tyr_Ser-Thr"/>
    <property type="match status" value="1"/>
</dbReference>
<protein>
    <recommendedName>
        <fullName evidence="2">Protein kinase domain-containing protein</fullName>
    </recommendedName>
</protein>
<evidence type="ECO:0000259" key="2">
    <source>
        <dbReference type="PROSITE" id="PS50011"/>
    </source>
</evidence>
<dbReference type="GO" id="GO:0005524">
    <property type="term" value="F:ATP binding"/>
    <property type="evidence" value="ECO:0007669"/>
    <property type="project" value="InterPro"/>
</dbReference>
<evidence type="ECO:0000313" key="3">
    <source>
        <dbReference type="EMBL" id="KAF0895878.1"/>
    </source>
</evidence>
<dbReference type="Gene3D" id="1.10.510.10">
    <property type="entry name" value="Transferase(Phosphotransferase) domain 1"/>
    <property type="match status" value="1"/>
</dbReference>
<dbReference type="EMBL" id="SPHZ02000010">
    <property type="protein sequence ID" value="KAF0895878.1"/>
    <property type="molecule type" value="Genomic_DNA"/>
</dbReference>
<name>A0A6G1C5Y9_9ORYZ</name>
<accession>A0A6G1C5Y9</accession>
<dbReference type="PANTHER" id="PTHR44329">
    <property type="entry name" value="SERINE/THREONINE-PROTEIN KINASE TNNI3K-RELATED"/>
    <property type="match status" value="1"/>
</dbReference>
<dbReference type="GO" id="GO:0004674">
    <property type="term" value="F:protein serine/threonine kinase activity"/>
    <property type="evidence" value="ECO:0007669"/>
    <property type="project" value="TreeGrafter"/>
</dbReference>
<organism evidence="3 4">
    <name type="scientific">Oryza meyeriana var. granulata</name>
    <dbReference type="NCBI Taxonomy" id="110450"/>
    <lineage>
        <taxon>Eukaryota</taxon>
        <taxon>Viridiplantae</taxon>
        <taxon>Streptophyta</taxon>
        <taxon>Embryophyta</taxon>
        <taxon>Tracheophyta</taxon>
        <taxon>Spermatophyta</taxon>
        <taxon>Magnoliopsida</taxon>
        <taxon>Liliopsida</taxon>
        <taxon>Poales</taxon>
        <taxon>Poaceae</taxon>
        <taxon>BOP clade</taxon>
        <taxon>Oryzoideae</taxon>
        <taxon>Oryzeae</taxon>
        <taxon>Oryzinae</taxon>
        <taxon>Oryza</taxon>
        <taxon>Oryza meyeriana</taxon>
    </lineage>
</organism>
<dbReference type="OrthoDB" id="4062651at2759"/>
<evidence type="ECO:0000256" key="1">
    <source>
        <dbReference type="SAM" id="MobiDB-lite"/>
    </source>
</evidence>
<sequence>MFDRLVADGHVEAVASGPELLARLEAHFDRLPVSYQLDLDVDQAEDVLIHEKVLAEAKDPARRAAFDVRYLRLEEIDVDATTNFDAPKDAVDVDDTLCTRSGASYTPIHEVVFSTSNKPKLLSQLSAMLSDIGLNIREAHVFSTTDGYSLHVFVVDGWPVKVVKVADFGLARFQYQEEIMTAETGTYRWMAPEVISHEPYNNKADVYSFSIVLWELMTSKIPYKDLSPLQAAVGVRQGLRPQLPENAHPRLLNLMQRCWQAVASHRPSFSDIITELEDIQTQAQGTSGETSYKQKDDPLSKD</sequence>
<dbReference type="SUPFAM" id="SSF55021">
    <property type="entry name" value="ACT-like"/>
    <property type="match status" value="1"/>
</dbReference>